<keyword evidence="4" id="KW-0677">Repeat</keyword>
<evidence type="ECO:0000256" key="4">
    <source>
        <dbReference type="ARBA" id="ARBA00022737"/>
    </source>
</evidence>
<dbReference type="InterPro" id="IPR036770">
    <property type="entry name" value="Ankyrin_rpt-contain_sf"/>
</dbReference>
<evidence type="ECO:0000256" key="3">
    <source>
        <dbReference type="ARBA" id="ARBA00022475"/>
    </source>
</evidence>
<reference evidence="11" key="1">
    <citation type="journal article" date="2014" name="Science">
        <title>Nonhuman genetics. Genomic basis for the convergent evolution of electric organs.</title>
        <authorList>
            <person name="Gallant J.R."/>
            <person name="Traeger L.L."/>
            <person name="Volkening J.D."/>
            <person name="Moffett H."/>
            <person name="Chen P.H."/>
            <person name="Novina C.D."/>
            <person name="Phillips G.N.Jr."/>
            <person name="Anand R."/>
            <person name="Wells G.B."/>
            <person name="Pinch M."/>
            <person name="Guth R."/>
            <person name="Unguez G.A."/>
            <person name="Albert J.S."/>
            <person name="Zakon H.H."/>
            <person name="Samanta M.P."/>
            <person name="Sussman M.R."/>
        </authorList>
    </citation>
    <scope>NUCLEOTIDE SEQUENCE [LARGE SCALE GENOMIC DNA]</scope>
</reference>
<protein>
    <recommendedName>
        <fullName evidence="9">Ankyrin repeat domain-containing protein</fullName>
    </recommendedName>
</protein>
<dbReference type="GO" id="GO:0005768">
    <property type="term" value="C:endosome"/>
    <property type="evidence" value="ECO:0007669"/>
    <property type="project" value="UniProtKB-SubCell"/>
</dbReference>
<dbReference type="GO" id="GO:0048471">
    <property type="term" value="C:perinuclear region of cytoplasm"/>
    <property type="evidence" value="ECO:0007669"/>
    <property type="project" value="UniProtKB-ARBA"/>
</dbReference>
<dbReference type="Ensembl" id="ENSEEET00000044141.2">
    <property type="protein sequence ID" value="ENSEEEP00000043641.2"/>
    <property type="gene ID" value="ENSEEEG00000020624.2"/>
</dbReference>
<dbReference type="SUPFAM" id="SSF48403">
    <property type="entry name" value="Ankyrin repeat"/>
    <property type="match status" value="1"/>
</dbReference>
<feature type="repeat" description="ANK" evidence="8">
    <location>
        <begin position="43"/>
        <end position="75"/>
    </location>
</feature>
<dbReference type="PROSITE" id="PS50088">
    <property type="entry name" value="ANK_REPEAT"/>
    <property type="match status" value="1"/>
</dbReference>
<dbReference type="GO" id="GO:0002091">
    <property type="term" value="P:negative regulation of receptor internalization"/>
    <property type="evidence" value="ECO:0007669"/>
    <property type="project" value="UniProtKB-ARBA"/>
</dbReference>
<dbReference type="FunFam" id="1.25.40.20:FF:000057">
    <property type="entry name" value="Ankyrin repeat domain-containing protein 13B"/>
    <property type="match status" value="1"/>
</dbReference>
<evidence type="ECO:0000259" key="9">
    <source>
        <dbReference type="Pfam" id="PF11904"/>
    </source>
</evidence>
<comment type="subcellular location">
    <subcellularLocation>
        <location evidence="2">Cell membrane</location>
    </subcellularLocation>
    <subcellularLocation>
        <location evidence="1">Endosome</location>
    </subcellularLocation>
</comment>
<dbReference type="PANTHER" id="PTHR12447">
    <property type="entry name" value="ANKYRIN REPEAT DOMAIN-CONTAINING PROTEIN 13"/>
    <property type="match status" value="1"/>
</dbReference>
<dbReference type="PANTHER" id="PTHR12447:SF4">
    <property type="entry name" value="ANKYRIN REPEAT DOMAIN-CONTAINING PROTEIN 13A"/>
    <property type="match status" value="1"/>
</dbReference>
<feature type="domain" description="Ankyrin repeat" evidence="9">
    <location>
        <begin position="159"/>
        <end position="406"/>
    </location>
</feature>
<dbReference type="Gene3D" id="1.25.40.20">
    <property type="entry name" value="Ankyrin repeat-containing domain"/>
    <property type="match status" value="1"/>
</dbReference>
<dbReference type="SMART" id="SM00248">
    <property type="entry name" value="ANK"/>
    <property type="match status" value="2"/>
</dbReference>
<dbReference type="PROSITE" id="PS50297">
    <property type="entry name" value="ANK_REP_REGION"/>
    <property type="match status" value="1"/>
</dbReference>
<reference evidence="10" key="3">
    <citation type="submission" date="2020-05" db="EMBL/GenBank/DDBJ databases">
        <title>Electrophorus electricus (electric eel) genome, fEleEle1, primary haplotype.</title>
        <authorList>
            <person name="Myers G."/>
            <person name="Meyer A."/>
            <person name="Fedrigo O."/>
            <person name="Formenti G."/>
            <person name="Rhie A."/>
            <person name="Tracey A."/>
            <person name="Sims Y."/>
            <person name="Jarvis E.D."/>
        </authorList>
    </citation>
    <scope>NUCLEOTIDE SEQUENCE [LARGE SCALE GENOMIC DNA]</scope>
</reference>
<evidence type="ECO:0000313" key="10">
    <source>
        <dbReference type="Ensembl" id="ENSEEEP00000043641.2"/>
    </source>
</evidence>
<dbReference type="InterPro" id="IPR002110">
    <property type="entry name" value="Ankyrin_rpt"/>
</dbReference>
<dbReference type="Proteomes" id="UP000314983">
    <property type="component" value="Chromosome 5"/>
</dbReference>
<evidence type="ECO:0000256" key="2">
    <source>
        <dbReference type="ARBA" id="ARBA00004236"/>
    </source>
</evidence>
<evidence type="ECO:0000256" key="1">
    <source>
        <dbReference type="ARBA" id="ARBA00004177"/>
    </source>
</evidence>
<evidence type="ECO:0000256" key="6">
    <source>
        <dbReference type="ARBA" id="ARBA00023136"/>
    </source>
</evidence>
<reference evidence="11" key="2">
    <citation type="journal article" date="2017" name="Sci. Adv.">
        <title>A tail of two voltages: Proteomic comparison of the three electric organs of the electric eel.</title>
        <authorList>
            <person name="Traeger L.L."/>
            <person name="Sabat G."/>
            <person name="Barrett-Wilt G.A."/>
            <person name="Wells G.B."/>
            <person name="Sussman M.R."/>
        </authorList>
    </citation>
    <scope>NUCLEOTIDE SEQUENCE [LARGE SCALE GENOMIC DNA]</scope>
</reference>
<sequence length="561" mass="63564">MLPAAAAGDSGVKFPLHCLVWENAHRELETELHTNNIEDVDPRGRTPLHLAVSLGHLESARVLLRHGAEVTRENAKNWTVLQEAVSTGDPEMVQLVLQRRDYLKASTALSGVPELLTRIRESPDFYMEMKWEFTSWIPLVSRVCPSDVCRIWKSGASLRVDATLLGFENMTWIRGRRSYIFKGDDSCAELMEVNHDEEVVDTERLDISREMEEVTLDSMQPNDQEVAKRLTTPIVNTYLDTKDISFERCKSGIWGWRSDRTEVVNGYEAKVFSVNNVNVVTRTRTEHLTDEEKARIKSKSSYAATTQDLTLEYATATNPTAITPEEYFNPNFNLQDRDIGRPIELTIRTQRFKGTLWMSEEHPLSLVEQVTPIIDLMARTSSHFARLRDFITLRFPPGFPVKIAGPAAFHVCPSVFAIPAHYRLRGAGRQPASRHHAASHEEELLQYAIHQSLLESNSCNPQVPAGGGVRVRACFHYIICSAFLISRIFLLPLHCRTRGGTPMEFWDEAWWTASVTGEEALWSLTLSHILLSNIPTFRDIRVSQPSVCPPAALCPKVSWWT</sequence>
<dbReference type="AlphaFoldDB" id="A0A4W4H4K6"/>
<evidence type="ECO:0000256" key="7">
    <source>
        <dbReference type="ARBA" id="ARBA00024956"/>
    </source>
</evidence>
<evidence type="ECO:0000313" key="11">
    <source>
        <dbReference type="Proteomes" id="UP000314983"/>
    </source>
</evidence>
<keyword evidence="3" id="KW-1003">Cell membrane</keyword>
<dbReference type="GeneTree" id="ENSGT00950000182928"/>
<dbReference type="InterPro" id="IPR021832">
    <property type="entry name" value="ANKRD13"/>
</dbReference>
<reference evidence="10" key="4">
    <citation type="submission" date="2025-08" db="UniProtKB">
        <authorList>
            <consortium name="Ensembl"/>
        </authorList>
    </citation>
    <scope>IDENTIFICATION</scope>
</reference>
<name>A0A4W4H4K6_ELEEL</name>
<gene>
    <name evidence="10" type="primary">ANKRD13A</name>
</gene>
<comment type="function">
    <text evidence="7">Ubiquitin-binding protein that specifically recognizes and binds 'Lys-63'-linked ubiquitin. Does not bind 'Lys-48'-linked ubiquitin. Positively regulates the internalization of ligand-activated EGFR by binding to the Ub moiety of ubiquitinated EGFR at the cell membrane.</text>
</comment>
<dbReference type="GO" id="GO:0005886">
    <property type="term" value="C:plasma membrane"/>
    <property type="evidence" value="ECO:0007669"/>
    <property type="project" value="UniProtKB-SubCell"/>
</dbReference>
<dbReference type="InterPro" id="IPR055285">
    <property type="entry name" value="ANKRD13_C"/>
</dbReference>
<proteinExistence type="predicted"/>
<evidence type="ECO:0000256" key="5">
    <source>
        <dbReference type="ARBA" id="ARBA00022753"/>
    </source>
</evidence>
<evidence type="ECO:0000256" key="8">
    <source>
        <dbReference type="PROSITE-ProRule" id="PRU00023"/>
    </source>
</evidence>
<keyword evidence="8" id="KW-0040">ANK repeat</keyword>
<dbReference type="Pfam" id="PF11904">
    <property type="entry name" value="ANKRD13_C"/>
    <property type="match status" value="1"/>
</dbReference>
<accession>A0A4W4H4K6</accession>
<keyword evidence="11" id="KW-1185">Reference proteome</keyword>
<reference evidence="10" key="5">
    <citation type="submission" date="2025-09" db="UniProtKB">
        <authorList>
            <consortium name="Ensembl"/>
        </authorList>
    </citation>
    <scope>IDENTIFICATION</scope>
</reference>
<keyword evidence="5" id="KW-0967">Endosome</keyword>
<keyword evidence="6" id="KW-0472">Membrane</keyword>
<dbReference type="Pfam" id="PF12796">
    <property type="entry name" value="Ank_2"/>
    <property type="match status" value="1"/>
</dbReference>
<dbReference type="GO" id="GO:0140036">
    <property type="term" value="F:ubiquitin-modified protein reader activity"/>
    <property type="evidence" value="ECO:0007669"/>
    <property type="project" value="UniProtKB-ARBA"/>
</dbReference>
<organism evidence="10 11">
    <name type="scientific">Electrophorus electricus</name>
    <name type="common">Electric eel</name>
    <name type="synonym">Gymnotus electricus</name>
    <dbReference type="NCBI Taxonomy" id="8005"/>
    <lineage>
        <taxon>Eukaryota</taxon>
        <taxon>Metazoa</taxon>
        <taxon>Chordata</taxon>
        <taxon>Craniata</taxon>
        <taxon>Vertebrata</taxon>
        <taxon>Euteleostomi</taxon>
        <taxon>Actinopterygii</taxon>
        <taxon>Neopterygii</taxon>
        <taxon>Teleostei</taxon>
        <taxon>Ostariophysi</taxon>
        <taxon>Gymnotiformes</taxon>
        <taxon>Gymnotoidei</taxon>
        <taxon>Gymnotidae</taxon>
        <taxon>Electrophorus</taxon>
    </lineage>
</organism>